<gene>
    <name evidence="1" type="ORF">Acaty_m0157</name>
</gene>
<accession>A0A059ZZ09</accession>
<evidence type="ECO:0000313" key="1">
    <source>
        <dbReference type="EMBL" id="AIA56730.1"/>
    </source>
</evidence>
<reference evidence="1 2" key="1">
    <citation type="journal article" date="2009" name="J. Bacteriol.">
        <title>Draft genome sequence of the extremely acidophilic bacterium Acidithiobacillus caldus ATCC 51756 reveals metabolic versatility in the genus Acidithiobacillus.</title>
        <authorList>
            <person name="Valdes J."/>
            <person name="Quatrini R."/>
            <person name="Hallberg K."/>
            <person name="Dopson M."/>
            <person name="Valenzuela P.D."/>
            <person name="Holmes D.S."/>
        </authorList>
    </citation>
    <scope>NUCLEOTIDE SEQUENCE [LARGE SCALE GENOMIC DNA]</scope>
    <source>
        <strain evidence="2">ATCC 51756 / DSM 8584 / KU</strain>
        <plasmid evidence="2">megaPlasmid mpAca1.1</plasmid>
    </source>
</reference>
<dbReference type="HOGENOM" id="CLU_2366456_0_0_6"/>
<dbReference type="EMBL" id="CP005987">
    <property type="protein sequence ID" value="AIA56730.1"/>
    <property type="molecule type" value="Genomic_DNA"/>
</dbReference>
<name>A0A059ZZ09_ACICK</name>
<sequence>MDFETFVQRYTPHPGEEQGQHLGFLEGDEDWSDIPEGFVEVPLNTEDGARFWVSGAHLAVITALGSVVEVCTFDTEAELLKDVLTVMKKGGITAH</sequence>
<organism evidence="1 2">
    <name type="scientific">Acidithiobacillus caldus (strain ATCC 51756 / DSM 8584 / KU)</name>
    <dbReference type="NCBI Taxonomy" id="637389"/>
    <lineage>
        <taxon>Bacteria</taxon>
        <taxon>Pseudomonadati</taxon>
        <taxon>Pseudomonadota</taxon>
        <taxon>Acidithiobacillia</taxon>
        <taxon>Acidithiobacillales</taxon>
        <taxon>Acidithiobacillaceae</taxon>
        <taxon>Acidithiobacillus</taxon>
    </lineage>
</organism>
<dbReference type="AlphaFoldDB" id="A0A059ZZ09"/>
<geneLocation type="plasmid" evidence="2">
    <name>megaPlasmid mpAca1.1</name>
</geneLocation>
<dbReference type="KEGG" id="acz:Acaty_m0157"/>
<protein>
    <submittedName>
        <fullName evidence="1">Uncharacterized protein</fullName>
    </submittedName>
</protein>
<dbReference type="Proteomes" id="UP000005522">
    <property type="component" value="Plasmid megap mpAca1.1"/>
</dbReference>
<proteinExistence type="predicted"/>
<evidence type="ECO:0000313" key="2">
    <source>
        <dbReference type="Proteomes" id="UP000005522"/>
    </source>
</evidence>
<dbReference type="RefSeq" id="WP_040131398.1">
    <property type="nucleotide sequence ID" value="NZ_CP005987.1"/>
</dbReference>
<keyword evidence="1" id="KW-0614">Plasmid</keyword>